<dbReference type="EMBL" id="MU003505">
    <property type="protein sequence ID" value="KAF2471160.1"/>
    <property type="molecule type" value="Genomic_DNA"/>
</dbReference>
<proteinExistence type="predicted"/>
<comment type="caution">
    <text evidence="1">The sequence shown here is derived from an EMBL/GenBank/DDBJ whole genome shotgun (WGS) entry which is preliminary data.</text>
</comment>
<evidence type="ECO:0000313" key="2">
    <source>
        <dbReference type="Proteomes" id="UP000799755"/>
    </source>
</evidence>
<keyword evidence="2" id="KW-1185">Reference proteome</keyword>
<organism evidence="1 2">
    <name type="scientific">Lindgomyces ingoldianus</name>
    <dbReference type="NCBI Taxonomy" id="673940"/>
    <lineage>
        <taxon>Eukaryota</taxon>
        <taxon>Fungi</taxon>
        <taxon>Dikarya</taxon>
        <taxon>Ascomycota</taxon>
        <taxon>Pezizomycotina</taxon>
        <taxon>Dothideomycetes</taxon>
        <taxon>Pleosporomycetidae</taxon>
        <taxon>Pleosporales</taxon>
        <taxon>Lindgomycetaceae</taxon>
        <taxon>Lindgomyces</taxon>
    </lineage>
</organism>
<reference evidence="1" key="1">
    <citation type="journal article" date="2020" name="Stud. Mycol.">
        <title>101 Dothideomycetes genomes: a test case for predicting lifestyles and emergence of pathogens.</title>
        <authorList>
            <person name="Haridas S."/>
            <person name="Albert R."/>
            <person name="Binder M."/>
            <person name="Bloem J."/>
            <person name="Labutti K."/>
            <person name="Salamov A."/>
            <person name="Andreopoulos B."/>
            <person name="Baker S."/>
            <person name="Barry K."/>
            <person name="Bills G."/>
            <person name="Bluhm B."/>
            <person name="Cannon C."/>
            <person name="Castanera R."/>
            <person name="Culley D."/>
            <person name="Daum C."/>
            <person name="Ezra D."/>
            <person name="Gonzalez J."/>
            <person name="Henrissat B."/>
            <person name="Kuo A."/>
            <person name="Liang C."/>
            <person name="Lipzen A."/>
            <person name="Lutzoni F."/>
            <person name="Magnuson J."/>
            <person name="Mondo S."/>
            <person name="Nolan M."/>
            <person name="Ohm R."/>
            <person name="Pangilinan J."/>
            <person name="Park H.-J."/>
            <person name="Ramirez L."/>
            <person name="Alfaro M."/>
            <person name="Sun H."/>
            <person name="Tritt A."/>
            <person name="Yoshinaga Y."/>
            <person name="Zwiers L.-H."/>
            <person name="Turgeon B."/>
            <person name="Goodwin S."/>
            <person name="Spatafora J."/>
            <person name="Crous P."/>
            <person name="Grigoriev I."/>
        </authorList>
    </citation>
    <scope>NUCLEOTIDE SEQUENCE</scope>
    <source>
        <strain evidence="1">ATCC 200398</strain>
    </source>
</reference>
<accession>A0ACB6QXC6</accession>
<protein>
    <submittedName>
        <fullName evidence="1">Uncharacterized protein</fullName>
    </submittedName>
</protein>
<name>A0ACB6QXC6_9PLEO</name>
<evidence type="ECO:0000313" key="1">
    <source>
        <dbReference type="EMBL" id="KAF2471160.1"/>
    </source>
</evidence>
<sequence length="316" mass="33765">MFSSPPDSAPKFGGPSRRPHTKPRKGCWMCRRRRIRCDETILQCRNCTKHQVRYNNMEIPLPTVRAPWEKQTSSEAHAVVAEAQGSSGKDRDLLSIWLSLRPRIRFRSGSTERDQGADCSCAGRFDTPGMIAESSGIRATTGLLTPTNVAGLTISTLVVPVAAVDPSGPAGQISLPIPRVAIGACIGIVLIAGGRASGAARSLLGPAMGVGSILFVMLRNDPAVKPEAAWVVFGAWSAATLAYLAMQCSRLVHANWYILVASVVTGICMVIIASAQRSSIQGGLVTAIPPCVAFASYAATFPFRERFQRSEDSVNV</sequence>
<gene>
    <name evidence="1" type="ORF">BDR25DRAFT_342509</name>
</gene>
<dbReference type="Proteomes" id="UP000799755">
    <property type="component" value="Unassembled WGS sequence"/>
</dbReference>